<protein>
    <submittedName>
        <fullName evidence="1">3420_t:CDS:1</fullName>
    </submittedName>
</protein>
<evidence type="ECO:0000313" key="1">
    <source>
        <dbReference type="EMBL" id="CAG8703297.1"/>
    </source>
</evidence>
<dbReference type="OrthoDB" id="2480849at2759"/>
<sequence>MEFQGDLEHFLDICDLTFSELYSEETDENIYFEEIENFQLDDSSAKDITGEESKDIMKISETAVNDHIERLQQCEALAVKKYTRKWADRKITVSYKQNDVVLLLFYYFYNHLHAAYNSLHPEKLIKSHITFQKIWKNDTKLSKILIKKPSKDVCDECILYKRALKESVNDTDKNIDTQLIAHISDYQEMKDIFGNTKRMYAKLEAWCIDHIIDIIKKSASNNIPINFEKQKEFNCERPGIIRAKIRVNDPWDEFQLLKKKADPHSLNPWTIRELLPRGLSEEKQVDLWKKIREYCPTEFQDKL</sequence>
<proteinExistence type="predicted"/>
<organism evidence="1 2">
    <name type="scientific">Racocetra fulgida</name>
    <dbReference type="NCBI Taxonomy" id="60492"/>
    <lineage>
        <taxon>Eukaryota</taxon>
        <taxon>Fungi</taxon>
        <taxon>Fungi incertae sedis</taxon>
        <taxon>Mucoromycota</taxon>
        <taxon>Glomeromycotina</taxon>
        <taxon>Glomeromycetes</taxon>
        <taxon>Diversisporales</taxon>
        <taxon>Gigasporaceae</taxon>
        <taxon>Racocetra</taxon>
    </lineage>
</organism>
<dbReference type="AlphaFoldDB" id="A0A9N9HSF4"/>
<keyword evidence="2" id="KW-1185">Reference proteome</keyword>
<dbReference type="EMBL" id="CAJVPZ010020882">
    <property type="protein sequence ID" value="CAG8703297.1"/>
    <property type="molecule type" value="Genomic_DNA"/>
</dbReference>
<reference evidence="1" key="1">
    <citation type="submission" date="2021-06" db="EMBL/GenBank/DDBJ databases">
        <authorList>
            <person name="Kallberg Y."/>
            <person name="Tangrot J."/>
            <person name="Rosling A."/>
        </authorList>
    </citation>
    <scope>NUCLEOTIDE SEQUENCE</scope>
    <source>
        <strain evidence="1">IN212</strain>
    </source>
</reference>
<gene>
    <name evidence="1" type="ORF">RFULGI_LOCUS10501</name>
</gene>
<accession>A0A9N9HSF4</accession>
<name>A0A9N9HSF4_9GLOM</name>
<evidence type="ECO:0000313" key="2">
    <source>
        <dbReference type="Proteomes" id="UP000789396"/>
    </source>
</evidence>
<comment type="caution">
    <text evidence="1">The sequence shown here is derived from an EMBL/GenBank/DDBJ whole genome shotgun (WGS) entry which is preliminary data.</text>
</comment>
<dbReference type="Proteomes" id="UP000789396">
    <property type="component" value="Unassembled WGS sequence"/>
</dbReference>